<organism evidence="1 2">
    <name type="scientific">Lyngbya aestuarii BL J</name>
    <dbReference type="NCBI Taxonomy" id="1348334"/>
    <lineage>
        <taxon>Bacteria</taxon>
        <taxon>Bacillati</taxon>
        <taxon>Cyanobacteriota</taxon>
        <taxon>Cyanophyceae</taxon>
        <taxon>Oscillatoriophycideae</taxon>
        <taxon>Oscillatoriales</taxon>
        <taxon>Microcoleaceae</taxon>
        <taxon>Lyngbya</taxon>
    </lineage>
</organism>
<name>U7QP22_9CYAN</name>
<gene>
    <name evidence="1" type="ORF">M595_0288</name>
</gene>
<protein>
    <submittedName>
        <fullName evidence="1">Uncharacterized protein</fullName>
    </submittedName>
</protein>
<sequence length="72" mass="8224">MRGNPRQNRNLAEKARDWYFQDEEAHIKACRRGVEAGLESRGDQQDDMNVGTVSRSTGVTKYGCREVTDSLY</sequence>
<dbReference type="EMBL" id="AUZM01000002">
    <property type="protein sequence ID" value="ERT09729.1"/>
    <property type="molecule type" value="Genomic_DNA"/>
</dbReference>
<evidence type="ECO:0000313" key="2">
    <source>
        <dbReference type="Proteomes" id="UP000017127"/>
    </source>
</evidence>
<reference evidence="1 2" key="1">
    <citation type="journal article" date="2013" name="Front. Microbiol.">
        <title>Comparative genomic analyses of the cyanobacterium, Lyngbya aestuarii BL J, a powerful hydrogen producer.</title>
        <authorList>
            <person name="Kothari A."/>
            <person name="Vaughn M."/>
            <person name="Garcia-Pichel F."/>
        </authorList>
    </citation>
    <scope>NUCLEOTIDE SEQUENCE [LARGE SCALE GENOMIC DNA]</scope>
    <source>
        <strain evidence="1 2">BL J</strain>
    </source>
</reference>
<dbReference type="Proteomes" id="UP000017127">
    <property type="component" value="Unassembled WGS sequence"/>
</dbReference>
<keyword evidence="2" id="KW-1185">Reference proteome</keyword>
<evidence type="ECO:0000313" key="1">
    <source>
        <dbReference type="EMBL" id="ERT09729.1"/>
    </source>
</evidence>
<accession>U7QP22</accession>
<comment type="caution">
    <text evidence="1">The sequence shown here is derived from an EMBL/GenBank/DDBJ whole genome shotgun (WGS) entry which is preliminary data.</text>
</comment>
<proteinExistence type="predicted"/>
<dbReference type="AlphaFoldDB" id="U7QP22"/>